<name>G3B565_CANTC</name>
<keyword evidence="8 10" id="KW-0472">Membrane</keyword>
<dbReference type="Pfam" id="PF08407">
    <property type="entry name" value="Chitin_synth_1N"/>
    <property type="match status" value="1"/>
</dbReference>
<evidence type="ECO:0000256" key="5">
    <source>
        <dbReference type="ARBA" id="ARBA00022679"/>
    </source>
</evidence>
<evidence type="ECO:0000256" key="1">
    <source>
        <dbReference type="ARBA" id="ARBA00004651"/>
    </source>
</evidence>
<comment type="similarity">
    <text evidence="10">Belongs to the chitin synthase family.</text>
</comment>
<dbReference type="PANTHER" id="PTHR22914">
    <property type="entry name" value="CHITIN SYNTHASE"/>
    <property type="match status" value="1"/>
</dbReference>
<evidence type="ECO:0000256" key="10">
    <source>
        <dbReference type="RuleBase" id="RU366040"/>
    </source>
</evidence>
<organism evidence="13">
    <name type="scientific">Candida tenuis (strain ATCC 10573 / BCRC 21748 / CBS 615 / JCM 9827 / NBRC 10315 / NRRL Y-1498 / VKM Y-70)</name>
    <name type="common">Yeast</name>
    <name type="synonym">Yamadazyma tenuis</name>
    <dbReference type="NCBI Taxonomy" id="590646"/>
    <lineage>
        <taxon>Eukaryota</taxon>
        <taxon>Fungi</taxon>
        <taxon>Dikarya</taxon>
        <taxon>Ascomycota</taxon>
        <taxon>Saccharomycotina</taxon>
        <taxon>Pichiomycetes</taxon>
        <taxon>Debaryomycetaceae</taxon>
        <taxon>Yamadazyma</taxon>
    </lineage>
</organism>
<evidence type="ECO:0000256" key="8">
    <source>
        <dbReference type="ARBA" id="ARBA00023136"/>
    </source>
</evidence>
<dbReference type="eggNOG" id="KOG2571">
    <property type="taxonomic scope" value="Eukaryota"/>
</dbReference>
<dbReference type="HOGENOM" id="CLU_004760_3_1_1"/>
<accession>G3B565</accession>
<dbReference type="AlphaFoldDB" id="G3B565"/>
<feature type="transmembrane region" description="Helical" evidence="10">
    <location>
        <begin position="807"/>
        <end position="832"/>
    </location>
</feature>
<feature type="transmembrane region" description="Helical" evidence="10">
    <location>
        <begin position="562"/>
        <end position="582"/>
    </location>
</feature>
<comment type="catalytic activity">
    <reaction evidence="10">
        <text>[(1-&gt;4)-N-acetyl-beta-D-glucosaminyl](n) + UDP-N-acetyl-alpha-D-glucosamine = [(1-&gt;4)-N-acetyl-beta-D-glucosaminyl](n+1) + UDP + H(+)</text>
        <dbReference type="Rhea" id="RHEA:16637"/>
        <dbReference type="Rhea" id="RHEA-COMP:9593"/>
        <dbReference type="Rhea" id="RHEA-COMP:9595"/>
        <dbReference type="ChEBI" id="CHEBI:15378"/>
        <dbReference type="ChEBI" id="CHEBI:17029"/>
        <dbReference type="ChEBI" id="CHEBI:57705"/>
        <dbReference type="ChEBI" id="CHEBI:58223"/>
        <dbReference type="EC" id="2.4.1.16"/>
    </reaction>
</comment>
<dbReference type="STRING" id="590646.G3B565"/>
<keyword evidence="4 10" id="KW-0328">Glycosyltransferase</keyword>
<dbReference type="GO" id="GO:0006031">
    <property type="term" value="P:chitin biosynthetic process"/>
    <property type="evidence" value="ECO:0007669"/>
    <property type="project" value="UniProtKB-UniRule"/>
</dbReference>
<dbReference type="Proteomes" id="UP000000707">
    <property type="component" value="Unassembled WGS sequence"/>
</dbReference>
<protein>
    <recommendedName>
        <fullName evidence="2 10">Chitin synthase</fullName>
        <ecNumber evidence="2 10">2.4.1.16</ecNumber>
    </recommendedName>
</protein>
<comment type="subcellular location">
    <subcellularLocation>
        <location evidence="1 10">Cell membrane</location>
        <topology evidence="1 10">Multi-pass membrane protein</topology>
    </subcellularLocation>
</comment>
<feature type="domain" description="Chitin synthase N-terminal" evidence="11">
    <location>
        <begin position="122"/>
        <end position="193"/>
    </location>
</feature>
<evidence type="ECO:0000256" key="6">
    <source>
        <dbReference type="ARBA" id="ARBA00022692"/>
    </source>
</evidence>
<keyword evidence="3 10" id="KW-1003">Cell membrane</keyword>
<proteinExistence type="inferred from homology"/>
<evidence type="ECO:0000313" key="12">
    <source>
        <dbReference type="EMBL" id="EGV63150.1"/>
    </source>
</evidence>
<keyword evidence="13" id="KW-1185">Reference proteome</keyword>
<keyword evidence="9 10" id="KW-0961">Cell wall biogenesis/degradation</keyword>
<dbReference type="InterPro" id="IPR013616">
    <property type="entry name" value="Chitin_synth_N"/>
</dbReference>
<evidence type="ECO:0000256" key="7">
    <source>
        <dbReference type="ARBA" id="ARBA00022989"/>
    </source>
</evidence>
<keyword evidence="6 10" id="KW-0812">Transmembrane</keyword>
<dbReference type="GO" id="GO:0030428">
    <property type="term" value="C:cell septum"/>
    <property type="evidence" value="ECO:0007669"/>
    <property type="project" value="TreeGrafter"/>
</dbReference>
<dbReference type="GO" id="GO:0005886">
    <property type="term" value="C:plasma membrane"/>
    <property type="evidence" value="ECO:0007669"/>
    <property type="project" value="UniProtKB-SubCell"/>
</dbReference>
<dbReference type="OrthoDB" id="26569at2759"/>
<dbReference type="InterPro" id="IPR029044">
    <property type="entry name" value="Nucleotide-diphossugar_trans"/>
</dbReference>
<evidence type="ECO:0000256" key="4">
    <source>
        <dbReference type="ARBA" id="ARBA00022676"/>
    </source>
</evidence>
<dbReference type="EMBL" id="GL996524">
    <property type="protein sequence ID" value="EGV63150.1"/>
    <property type="molecule type" value="Genomic_DNA"/>
</dbReference>
<dbReference type="GeneID" id="18245928"/>
<feature type="transmembrane region" description="Helical" evidence="10">
    <location>
        <begin position="852"/>
        <end position="881"/>
    </location>
</feature>
<evidence type="ECO:0000256" key="3">
    <source>
        <dbReference type="ARBA" id="ARBA00022475"/>
    </source>
</evidence>
<dbReference type="PANTHER" id="PTHR22914:SF9">
    <property type="entry name" value="CHITIN SYNTHASE 1"/>
    <property type="match status" value="1"/>
</dbReference>
<sequence>MKLKRSKTVAFHEITPEYPDTAYQNTYYHQDEYNPNPYDYNYDMRMMPTRQLTFNGDNYMTNQLRDVDDDGDLDPFGDEESLFSEMSNEVNRQKSIRVKAGDLLDEDEDDLDDYKPKLNYSKTLKRARLVNGNYVVDCSVPKTLLETYGKKITDGGKEMSLLRYSACTCGPSNFSAFKYSLRQDMYTPKRDTEIMCVITMYNEDEILLARTLKGVFNNISNLTNRNHPDWGEDSWKKVVITIVTDGRSALNERTEKLLSALGIYQDTYAKSKINNKSVKAHVFEYTSTVGIETINENRIHLTVNDNPVQFIFCLKEKNLRKINSHRWCFQAFAPILQPKVVMLLDCGTVPQKDAFFHLWRSFNDPNVAGACGEMKTGLGPNKSLLLNPLVAAQNFEYKISNVLDKPMESVFGFISVLPGAFSAYRYEALLNVNGKGPLEKYFKGEFLHHSNKIDENDDDDEKELKEKSYREVGIFTSNMYLAEDRILCFELVAKKGCNYILRYVNEAKAETDVPETIEDFVLQRRRWLNGSLFAACYSIFHWTKIWKSQHSLLRKLVLQVEFYYQLVTILVSWFSLASFFLVFDILTSNLGSKTIDFEVGKYLSIVALWLYVVAIICTFVLGFGNTPRGTKKFYLAISITFAVLMLYMLFAAVYLAVSTVNSILKNNHFTALMLVSNEKFRDLVISMASTYVLYFVAALIYGEPSFMATSFLQYLLLSPTYVNVLNIYSFCNINDISWGTRSDPQARDLGQAKSTGEKDGDVLMMVSGGDELEVNDKYMNTLEELRVVPDKVEKINARKDKDDNYYALIRTITVLVWVFSNLILIAIVLEIGGMSQVMQVTSYTMISNNSEVFLSIILWLVAGLALYRFIGSVLFLVFKVFRPLKWKIRGRG</sequence>
<dbReference type="SUPFAM" id="SSF53448">
    <property type="entry name" value="Nucleotide-diphospho-sugar transferases"/>
    <property type="match status" value="1"/>
</dbReference>
<feature type="transmembrane region" description="Helical" evidence="10">
    <location>
        <begin position="683"/>
        <end position="702"/>
    </location>
</feature>
<evidence type="ECO:0000256" key="9">
    <source>
        <dbReference type="ARBA" id="ARBA00023316"/>
    </source>
</evidence>
<gene>
    <name evidence="12" type="ORF">CANTEDRAFT_106978</name>
</gene>
<comment type="function">
    <text evidence="10">Polymerizes chitin, a structural polymer of the cell wall and septum, by transferring the sugar moiety of UDP-GlcNAc to the non-reducing end of the growing chitin polymer.</text>
</comment>
<keyword evidence="7 10" id="KW-1133">Transmembrane helix</keyword>
<evidence type="ECO:0000313" key="13">
    <source>
        <dbReference type="Proteomes" id="UP000000707"/>
    </source>
</evidence>
<dbReference type="EC" id="2.4.1.16" evidence="2 10"/>
<keyword evidence="5 10" id="KW-0808">Transferase</keyword>
<reference evidence="12 13" key="1">
    <citation type="journal article" date="2011" name="Proc. Natl. Acad. Sci. U.S.A.">
        <title>Comparative genomics of xylose-fermenting fungi for enhanced biofuel production.</title>
        <authorList>
            <person name="Wohlbach D.J."/>
            <person name="Kuo A."/>
            <person name="Sato T.K."/>
            <person name="Potts K.M."/>
            <person name="Salamov A.A."/>
            <person name="LaButti K.M."/>
            <person name="Sun H."/>
            <person name="Clum A."/>
            <person name="Pangilinan J.L."/>
            <person name="Lindquist E.A."/>
            <person name="Lucas S."/>
            <person name="Lapidus A."/>
            <person name="Jin M."/>
            <person name="Gunawan C."/>
            <person name="Balan V."/>
            <person name="Dale B.E."/>
            <person name="Jeffries T.W."/>
            <person name="Zinkel R."/>
            <person name="Barry K.W."/>
            <person name="Grigoriev I.V."/>
            <person name="Gasch A.P."/>
        </authorList>
    </citation>
    <scope>NUCLEOTIDE SEQUENCE [LARGE SCALE GENOMIC DNA]</scope>
    <source>
        <strain evidence="13">ATCC 10573 / BCRC 21748 / CBS 615 / JCM 9827 / NBRC 10315 / NRRL Y-1498 / VKM Y-70</strain>
    </source>
</reference>
<dbReference type="Pfam" id="PF01644">
    <property type="entry name" value="Chitin_synth_1"/>
    <property type="match status" value="1"/>
</dbReference>
<dbReference type="GO" id="GO:0071555">
    <property type="term" value="P:cell wall organization"/>
    <property type="evidence" value="ECO:0007669"/>
    <property type="project" value="UniProtKB-KW"/>
</dbReference>
<feature type="transmembrane region" description="Helical" evidence="10">
    <location>
        <begin position="602"/>
        <end position="621"/>
    </location>
</feature>
<dbReference type="KEGG" id="cten:18245928"/>
<dbReference type="GO" id="GO:0004100">
    <property type="term" value="F:chitin synthase activity"/>
    <property type="evidence" value="ECO:0007669"/>
    <property type="project" value="UniProtKB-UniRule"/>
</dbReference>
<feature type="transmembrane region" description="Helical" evidence="10">
    <location>
        <begin position="633"/>
        <end position="657"/>
    </location>
</feature>
<evidence type="ECO:0000259" key="11">
    <source>
        <dbReference type="Pfam" id="PF08407"/>
    </source>
</evidence>
<dbReference type="InterPro" id="IPR004835">
    <property type="entry name" value="Chitin_synth"/>
</dbReference>
<evidence type="ECO:0000256" key="2">
    <source>
        <dbReference type="ARBA" id="ARBA00012543"/>
    </source>
</evidence>